<evidence type="ECO:0000313" key="3">
    <source>
        <dbReference type="Proteomes" id="UP001230504"/>
    </source>
</evidence>
<evidence type="ECO:0000313" key="2">
    <source>
        <dbReference type="EMBL" id="KAK1597158.1"/>
    </source>
</evidence>
<feature type="signal peptide" evidence="1">
    <location>
        <begin position="1"/>
        <end position="18"/>
    </location>
</feature>
<evidence type="ECO:0000256" key="1">
    <source>
        <dbReference type="SAM" id="SignalP"/>
    </source>
</evidence>
<dbReference type="RefSeq" id="XP_060417972.1">
    <property type="nucleotide sequence ID" value="XM_060556996.1"/>
</dbReference>
<feature type="chain" id="PRO_5042123081" evidence="1">
    <location>
        <begin position="19"/>
        <end position="81"/>
    </location>
</feature>
<dbReference type="Proteomes" id="UP001230504">
    <property type="component" value="Unassembled WGS sequence"/>
</dbReference>
<dbReference type="AlphaFoldDB" id="A0AAD8Q747"/>
<accession>A0AAD8Q747</accession>
<dbReference type="GeneID" id="85441236"/>
<reference evidence="2" key="1">
    <citation type="submission" date="2021-06" db="EMBL/GenBank/DDBJ databases">
        <title>Comparative genomics, transcriptomics and evolutionary studies reveal genomic signatures of adaptation to plant cell wall in hemibiotrophic fungi.</title>
        <authorList>
            <consortium name="DOE Joint Genome Institute"/>
            <person name="Baroncelli R."/>
            <person name="Diaz J.F."/>
            <person name="Benocci T."/>
            <person name="Peng M."/>
            <person name="Battaglia E."/>
            <person name="Haridas S."/>
            <person name="Andreopoulos W."/>
            <person name="Labutti K."/>
            <person name="Pangilinan J."/>
            <person name="Floch G.L."/>
            <person name="Makela M.R."/>
            <person name="Henrissat B."/>
            <person name="Grigoriev I.V."/>
            <person name="Crouch J.A."/>
            <person name="De Vries R.P."/>
            <person name="Sukno S.A."/>
            <person name="Thon M.R."/>
        </authorList>
    </citation>
    <scope>NUCLEOTIDE SEQUENCE</scope>
    <source>
        <strain evidence="2">CBS 125086</strain>
    </source>
</reference>
<sequence>MQLSIYMVSAVLAAVATAKQCTTSFGTGECSGAGSICLATKPQFSESCPNDIGCTTSSGSGECGAGKICLVTKAMPSNDCP</sequence>
<gene>
    <name evidence="2" type="ORF">LY79DRAFT_542339</name>
</gene>
<comment type="caution">
    <text evidence="2">The sequence shown here is derived from an EMBL/GenBank/DDBJ whole genome shotgun (WGS) entry which is preliminary data.</text>
</comment>
<name>A0AAD8Q747_9PEZI</name>
<protein>
    <submittedName>
        <fullName evidence="2">Uncharacterized protein</fullName>
    </submittedName>
</protein>
<proteinExistence type="predicted"/>
<dbReference type="EMBL" id="JAHLJV010000009">
    <property type="protein sequence ID" value="KAK1597158.1"/>
    <property type="molecule type" value="Genomic_DNA"/>
</dbReference>
<keyword evidence="1" id="KW-0732">Signal</keyword>
<organism evidence="2 3">
    <name type="scientific">Colletotrichum navitas</name>
    <dbReference type="NCBI Taxonomy" id="681940"/>
    <lineage>
        <taxon>Eukaryota</taxon>
        <taxon>Fungi</taxon>
        <taxon>Dikarya</taxon>
        <taxon>Ascomycota</taxon>
        <taxon>Pezizomycotina</taxon>
        <taxon>Sordariomycetes</taxon>
        <taxon>Hypocreomycetidae</taxon>
        <taxon>Glomerellales</taxon>
        <taxon>Glomerellaceae</taxon>
        <taxon>Colletotrichum</taxon>
        <taxon>Colletotrichum graminicola species complex</taxon>
    </lineage>
</organism>
<keyword evidence="3" id="KW-1185">Reference proteome</keyword>